<proteinExistence type="predicted"/>
<protein>
    <submittedName>
        <fullName evidence="1">Uncharacterized protein</fullName>
    </submittedName>
</protein>
<dbReference type="EMBL" id="JAPUUL010004208">
    <property type="protein sequence ID" value="KAJ8120068.1"/>
    <property type="molecule type" value="Genomic_DNA"/>
</dbReference>
<reference evidence="1" key="1">
    <citation type="submission" date="2022-12" db="EMBL/GenBank/DDBJ databases">
        <title>Genome Sequence of Lasiodiplodia mahajangana.</title>
        <authorList>
            <person name="Buettner E."/>
        </authorList>
    </citation>
    <scope>NUCLEOTIDE SEQUENCE</scope>
    <source>
        <strain evidence="1">VT137</strain>
    </source>
</reference>
<accession>A0ACC2IY34</accession>
<evidence type="ECO:0000313" key="1">
    <source>
        <dbReference type="EMBL" id="KAJ8120068.1"/>
    </source>
</evidence>
<dbReference type="Proteomes" id="UP001153332">
    <property type="component" value="Unassembled WGS sequence"/>
</dbReference>
<name>A0ACC2IY34_9PEZI</name>
<organism evidence="1 2">
    <name type="scientific">Lasiodiplodia mahajangana</name>
    <dbReference type="NCBI Taxonomy" id="1108764"/>
    <lineage>
        <taxon>Eukaryota</taxon>
        <taxon>Fungi</taxon>
        <taxon>Dikarya</taxon>
        <taxon>Ascomycota</taxon>
        <taxon>Pezizomycotina</taxon>
        <taxon>Dothideomycetes</taxon>
        <taxon>Dothideomycetes incertae sedis</taxon>
        <taxon>Botryosphaeriales</taxon>
        <taxon>Botryosphaeriaceae</taxon>
        <taxon>Lasiodiplodia</taxon>
    </lineage>
</organism>
<keyword evidence="2" id="KW-1185">Reference proteome</keyword>
<gene>
    <name evidence="1" type="ORF">O1611_g10460</name>
</gene>
<sequence length="370" mass="40793">MTALVTVAAGAIAVSKTGTVAAGIVGFSLSNATTLNLLIVVLVRVMNELEVELQSYHRVNEYAAVEPEEKHDAYKEQGAYSDNPYETVPKNWPRSGEIEFRDVTIKYDLDGPEILKNINLKFRAGERVAVVGRTGSGKSTLMLSLLRFTNIVSGQIFFDGVDITSFPRKKLREALTIIPQEAVLFNGDVDSNLDPTSKVPKEIVEKALEYCRGIASFQFHRDEGHANTANGNGSTGANDLGVTLSTIVKAKGENFSHGQRQVLSLCRALVRKSKLMLLDEATASMDYETDQGIQEVLRKELNEHGGDRTLVTIAHRLKTIIDYDRVVVMSAGSVLEVGTPKELYEAKGQFYDMMRHSGEFEDLEKFLNGT</sequence>
<evidence type="ECO:0000313" key="2">
    <source>
        <dbReference type="Proteomes" id="UP001153332"/>
    </source>
</evidence>
<comment type="caution">
    <text evidence="1">The sequence shown here is derived from an EMBL/GenBank/DDBJ whole genome shotgun (WGS) entry which is preliminary data.</text>
</comment>